<feature type="compositionally biased region" description="Basic and acidic residues" evidence="1">
    <location>
        <begin position="46"/>
        <end position="57"/>
    </location>
</feature>
<dbReference type="InParanoid" id="Q0UZS4"/>
<sequence length="57" mass="6283">MSTTCAIKEQDIEQAACNKITESSSSCIQRELNSSGRHFAMPRRHCPIDDGSSRKLG</sequence>
<dbReference type="Proteomes" id="UP000001055">
    <property type="component" value="Unassembled WGS sequence"/>
</dbReference>
<name>Q0UZS4_PHANO</name>
<dbReference type="AlphaFoldDB" id="Q0UZS4"/>
<feature type="region of interest" description="Disordered" evidence="1">
    <location>
        <begin position="38"/>
        <end position="57"/>
    </location>
</feature>
<dbReference type="EMBL" id="CH445328">
    <property type="protein sequence ID" value="EAT89471.1"/>
    <property type="molecule type" value="Genomic_DNA"/>
</dbReference>
<protein>
    <submittedName>
        <fullName evidence="2">Uncharacterized protein</fullName>
    </submittedName>
</protein>
<dbReference type="GeneID" id="5970194"/>
<dbReference type="KEGG" id="pno:SNOG_02740"/>
<gene>
    <name evidence="2" type="ORF">SNOG_02740</name>
</gene>
<dbReference type="RefSeq" id="XP_001793337.1">
    <property type="nucleotide sequence ID" value="XM_001793285.1"/>
</dbReference>
<evidence type="ECO:0000313" key="2">
    <source>
        <dbReference type="EMBL" id="EAT89471.1"/>
    </source>
</evidence>
<accession>Q0UZS4</accession>
<organism evidence="2 3">
    <name type="scientific">Phaeosphaeria nodorum (strain SN15 / ATCC MYA-4574 / FGSC 10173)</name>
    <name type="common">Glume blotch fungus</name>
    <name type="synonym">Parastagonospora nodorum</name>
    <dbReference type="NCBI Taxonomy" id="321614"/>
    <lineage>
        <taxon>Eukaryota</taxon>
        <taxon>Fungi</taxon>
        <taxon>Dikarya</taxon>
        <taxon>Ascomycota</taxon>
        <taxon>Pezizomycotina</taxon>
        <taxon>Dothideomycetes</taxon>
        <taxon>Pleosporomycetidae</taxon>
        <taxon>Pleosporales</taxon>
        <taxon>Pleosporineae</taxon>
        <taxon>Phaeosphaeriaceae</taxon>
        <taxon>Parastagonospora</taxon>
    </lineage>
</organism>
<evidence type="ECO:0000256" key="1">
    <source>
        <dbReference type="SAM" id="MobiDB-lite"/>
    </source>
</evidence>
<reference evidence="3" key="1">
    <citation type="journal article" date="2007" name="Plant Cell">
        <title>Dothideomycete-plant interactions illuminated by genome sequencing and EST analysis of the wheat pathogen Stagonospora nodorum.</title>
        <authorList>
            <person name="Hane J.K."/>
            <person name="Lowe R.G."/>
            <person name="Solomon P.S."/>
            <person name="Tan K.C."/>
            <person name="Schoch C.L."/>
            <person name="Spatafora J.W."/>
            <person name="Crous P.W."/>
            <person name="Kodira C."/>
            <person name="Birren B.W."/>
            <person name="Galagan J.E."/>
            <person name="Torriani S.F."/>
            <person name="McDonald B.A."/>
            <person name="Oliver R.P."/>
        </authorList>
    </citation>
    <scope>NUCLEOTIDE SEQUENCE [LARGE SCALE GENOMIC DNA]</scope>
    <source>
        <strain evidence="3">SN15 / ATCC MYA-4574 / FGSC 10173</strain>
    </source>
</reference>
<proteinExistence type="predicted"/>
<evidence type="ECO:0000313" key="3">
    <source>
        <dbReference type="Proteomes" id="UP000001055"/>
    </source>
</evidence>